<dbReference type="AlphaFoldDB" id="A0A6L9L9B6"/>
<feature type="domain" description="Protein FecR C-terminal" evidence="3">
    <location>
        <begin position="299"/>
        <end position="365"/>
    </location>
</feature>
<keyword evidence="1" id="KW-0472">Membrane</keyword>
<comment type="caution">
    <text evidence="4">The sequence shown here is derived from an EMBL/GenBank/DDBJ whole genome shotgun (WGS) entry which is preliminary data.</text>
</comment>
<dbReference type="GO" id="GO:0016989">
    <property type="term" value="F:sigma factor antagonist activity"/>
    <property type="evidence" value="ECO:0007669"/>
    <property type="project" value="TreeGrafter"/>
</dbReference>
<dbReference type="Gene3D" id="3.55.50.30">
    <property type="match status" value="1"/>
</dbReference>
<dbReference type="Proteomes" id="UP000474175">
    <property type="component" value="Unassembled WGS sequence"/>
</dbReference>
<evidence type="ECO:0000313" key="4">
    <source>
        <dbReference type="EMBL" id="NDU94978.1"/>
    </source>
</evidence>
<dbReference type="Gene3D" id="2.60.120.1440">
    <property type="match status" value="1"/>
</dbReference>
<keyword evidence="1" id="KW-1133">Transmembrane helix</keyword>
<dbReference type="PIRSF" id="PIRSF018266">
    <property type="entry name" value="FecR"/>
    <property type="match status" value="1"/>
</dbReference>
<dbReference type="EMBL" id="JAAFZH010000003">
    <property type="protein sequence ID" value="NDU94978.1"/>
    <property type="molecule type" value="Genomic_DNA"/>
</dbReference>
<keyword evidence="1" id="KW-0812">Transmembrane</keyword>
<keyword evidence="5" id="KW-1185">Reference proteome</keyword>
<evidence type="ECO:0000259" key="3">
    <source>
        <dbReference type="Pfam" id="PF16344"/>
    </source>
</evidence>
<feature type="transmembrane region" description="Helical" evidence="1">
    <location>
        <begin position="103"/>
        <end position="122"/>
    </location>
</feature>
<dbReference type="InterPro" id="IPR032508">
    <property type="entry name" value="FecR_C"/>
</dbReference>
<feature type="domain" description="FecR protein" evidence="2">
    <location>
        <begin position="146"/>
        <end position="239"/>
    </location>
</feature>
<evidence type="ECO:0000313" key="5">
    <source>
        <dbReference type="Proteomes" id="UP000474175"/>
    </source>
</evidence>
<dbReference type="Pfam" id="PF04773">
    <property type="entry name" value="FecR"/>
    <property type="match status" value="1"/>
</dbReference>
<proteinExistence type="predicted"/>
<gene>
    <name evidence="4" type="ORF">GK108_08845</name>
</gene>
<dbReference type="PANTHER" id="PTHR30273:SF2">
    <property type="entry name" value="PROTEIN FECR"/>
    <property type="match status" value="1"/>
</dbReference>
<organism evidence="4 5">
    <name type="scientific">Spirosoma terrae</name>
    <dbReference type="NCBI Taxonomy" id="1968276"/>
    <lineage>
        <taxon>Bacteria</taxon>
        <taxon>Pseudomonadati</taxon>
        <taxon>Bacteroidota</taxon>
        <taxon>Cytophagia</taxon>
        <taxon>Cytophagales</taxon>
        <taxon>Cytophagaceae</taxon>
        <taxon>Spirosoma</taxon>
    </lineage>
</organism>
<dbReference type="RefSeq" id="WP_163946052.1">
    <property type="nucleotide sequence ID" value="NZ_JAAFZH010000003.1"/>
</dbReference>
<name>A0A6L9L9B6_9BACT</name>
<dbReference type="InterPro" id="IPR006860">
    <property type="entry name" value="FecR"/>
</dbReference>
<dbReference type="PANTHER" id="PTHR30273">
    <property type="entry name" value="PERIPLASMIC SIGNAL SENSOR AND SIGMA FACTOR ACTIVATOR FECR-RELATED"/>
    <property type="match status" value="1"/>
</dbReference>
<sequence length="371" mass="42269">MKYKLYNAEDFLFDESFRQWVNGTSPQATAFWEQWLQENPDRADVVRQAKELAHTLENYYQDNATEARIDSELQRLMHQAAERRDETAEIPVIPLPAFSRWRWAIAASVLVILGLGIGLFIYSSDQIQEKSYAHLTQTAGDSLQEKINTSDQAMTVLLCDGSLVKLQPNSRLSYPKRFSATSRTVYLDGEGFFDVTKNPARPFLIYANQTVTKVLGTSFLVRAFEKEESVMVIVQTGRVSVYKQQDYERSTKNKGQQVQGIILTPNQQMTYNLADRQLMKALVEKPRAIAPDNVNREQFFEDTPVTKIFSQISKTYGIKIIFDEENLSACLVNLTFSNESMHEQLDVICQTIGATYEILDGQVVIHSKGCQ</sequence>
<dbReference type="Pfam" id="PF16344">
    <property type="entry name" value="FecR_C"/>
    <property type="match status" value="1"/>
</dbReference>
<reference evidence="4 5" key="1">
    <citation type="submission" date="2020-02" db="EMBL/GenBank/DDBJ databases">
        <title>Draft genome sequence of two Spirosoma agri KCTC 52727 and Spirosoma terrae KCTC 52035.</title>
        <authorList>
            <person name="Rojas J."/>
            <person name="Ambika Manirajan B."/>
            <person name="Suarez C."/>
            <person name="Ratering S."/>
            <person name="Schnell S."/>
        </authorList>
    </citation>
    <scope>NUCLEOTIDE SEQUENCE [LARGE SCALE GENOMIC DNA]</scope>
    <source>
        <strain evidence="4 5">KCTC 52035</strain>
    </source>
</reference>
<dbReference type="InterPro" id="IPR012373">
    <property type="entry name" value="Ferrdict_sens_TM"/>
</dbReference>
<evidence type="ECO:0000256" key="1">
    <source>
        <dbReference type="SAM" id="Phobius"/>
    </source>
</evidence>
<accession>A0A6L9L9B6</accession>
<protein>
    <submittedName>
        <fullName evidence="4">DUF4974 domain-containing protein</fullName>
    </submittedName>
</protein>
<evidence type="ECO:0000259" key="2">
    <source>
        <dbReference type="Pfam" id="PF04773"/>
    </source>
</evidence>